<evidence type="ECO:0000313" key="4">
    <source>
        <dbReference type="Proteomes" id="UP000636793"/>
    </source>
</evidence>
<evidence type="ECO:0000256" key="1">
    <source>
        <dbReference type="SAM" id="Phobius"/>
    </source>
</evidence>
<keyword evidence="1" id="KW-0472">Membrane</keyword>
<organism evidence="3 4">
    <name type="scientific">Flexivirga endophytica</name>
    <dbReference type="NCBI Taxonomy" id="1849103"/>
    <lineage>
        <taxon>Bacteria</taxon>
        <taxon>Bacillati</taxon>
        <taxon>Actinomycetota</taxon>
        <taxon>Actinomycetes</taxon>
        <taxon>Micrococcales</taxon>
        <taxon>Dermacoccaceae</taxon>
        <taxon>Flexivirga</taxon>
    </lineage>
</organism>
<feature type="transmembrane region" description="Helical" evidence="1">
    <location>
        <begin position="30"/>
        <end position="51"/>
    </location>
</feature>
<dbReference type="InterPro" id="IPR012429">
    <property type="entry name" value="HGSNAT_cat"/>
</dbReference>
<sequence length="268" mass="29137">MTKAAPDAAATEVGACAGSPFDRPSRTARWAVVDVLRGIAIIAVVAFHLTWDLGDLGFISWRISAHWSGKVIAHAIAGSFLLLVGLSLVLAHRRGIRWASFWRREVQLVALALVITGFSAIFEPGELVTFGILHAIALVSLVGLPVVQAPRIVPWALAVVALVLPWIVHLPGRSPWVSWTGLADGTEPSLDWQPMLPWIALTFGGVGLMRWLLDTGEEATTVARLRAWRPTATPVRWVGVLGRHTLAIYVVHQPVLYGALWLLAQPHP</sequence>
<protein>
    <recommendedName>
        <fullName evidence="2">Heparan-alpha-glucosaminide N-acetyltransferase catalytic domain-containing protein</fullName>
    </recommendedName>
</protein>
<dbReference type="RefSeq" id="WP_188837329.1">
    <property type="nucleotide sequence ID" value="NZ_BMHI01000004.1"/>
</dbReference>
<feature type="transmembrane region" description="Helical" evidence="1">
    <location>
        <begin position="71"/>
        <end position="92"/>
    </location>
</feature>
<gene>
    <name evidence="3" type="ORF">GCM10011492_24490</name>
</gene>
<keyword evidence="1" id="KW-1133">Transmembrane helix</keyword>
<feature type="transmembrane region" description="Helical" evidence="1">
    <location>
        <begin position="128"/>
        <end position="147"/>
    </location>
</feature>
<dbReference type="Pfam" id="PF07786">
    <property type="entry name" value="HGSNAT_cat"/>
    <property type="match status" value="1"/>
</dbReference>
<feature type="transmembrane region" description="Helical" evidence="1">
    <location>
        <begin position="192"/>
        <end position="213"/>
    </location>
</feature>
<evidence type="ECO:0000259" key="2">
    <source>
        <dbReference type="Pfam" id="PF07786"/>
    </source>
</evidence>
<evidence type="ECO:0000313" key="3">
    <source>
        <dbReference type="EMBL" id="GGB33011.1"/>
    </source>
</evidence>
<feature type="transmembrane region" description="Helical" evidence="1">
    <location>
        <begin position="152"/>
        <end position="172"/>
    </location>
</feature>
<dbReference type="Proteomes" id="UP000636793">
    <property type="component" value="Unassembled WGS sequence"/>
</dbReference>
<keyword evidence="4" id="KW-1185">Reference proteome</keyword>
<feature type="domain" description="Heparan-alpha-glucosaminide N-acetyltransferase catalytic" evidence="2">
    <location>
        <begin position="29"/>
        <end position="254"/>
    </location>
</feature>
<keyword evidence="1" id="KW-0812">Transmembrane</keyword>
<proteinExistence type="predicted"/>
<feature type="transmembrane region" description="Helical" evidence="1">
    <location>
        <begin position="104"/>
        <end position="122"/>
    </location>
</feature>
<comment type="caution">
    <text evidence="3">The sequence shown here is derived from an EMBL/GenBank/DDBJ whole genome shotgun (WGS) entry which is preliminary data.</text>
</comment>
<reference evidence="3" key="1">
    <citation type="journal article" date="2014" name="Int. J. Syst. Evol. Microbiol.">
        <title>Complete genome sequence of Corynebacterium casei LMG S-19264T (=DSM 44701T), isolated from a smear-ripened cheese.</title>
        <authorList>
            <consortium name="US DOE Joint Genome Institute (JGI-PGF)"/>
            <person name="Walter F."/>
            <person name="Albersmeier A."/>
            <person name="Kalinowski J."/>
            <person name="Ruckert C."/>
        </authorList>
    </citation>
    <scope>NUCLEOTIDE SEQUENCE</scope>
    <source>
        <strain evidence="3">CGMCC 1.15085</strain>
    </source>
</reference>
<accession>A0A916WVC8</accession>
<dbReference type="AlphaFoldDB" id="A0A916WVC8"/>
<name>A0A916WVC8_9MICO</name>
<dbReference type="EMBL" id="BMHI01000004">
    <property type="protein sequence ID" value="GGB33011.1"/>
    <property type="molecule type" value="Genomic_DNA"/>
</dbReference>
<reference evidence="3" key="2">
    <citation type="submission" date="2020-09" db="EMBL/GenBank/DDBJ databases">
        <authorList>
            <person name="Sun Q."/>
            <person name="Zhou Y."/>
        </authorList>
    </citation>
    <scope>NUCLEOTIDE SEQUENCE</scope>
    <source>
        <strain evidence="3">CGMCC 1.15085</strain>
    </source>
</reference>